<proteinExistence type="predicted"/>
<keyword evidence="2" id="KW-1185">Reference proteome</keyword>
<sequence>MDLFNATAADLLAASDSLWETALPAAASDRLMTLRRLAGRWHPDHCADPDAGAVFARIQLQRRHVAGDTRTLAADRRATEAHPVFASTMAADGRRWTMPYVASYADELGTVYIGRRTLLEVVSPDLADLAARNAAQTAHWRFVSSDMERQIRPCLPAAATVHRTADAVLVVRSRDPDLIRLADVVAHVGTVPPAHVAWIGSGLWNLACYLEYAQRAHPVIDASTVWIDTARHRVALLGGWAYAGALGERWAALPASALADVTPVWRSDPVQRSALGHIKIRRLLRELLGDVTGMGPVPACAPAPLAAFARSPAAGTAVEQYRSWQKAIEAAFGPRRFSAWNLPPTLIYPEN</sequence>
<accession>A0ABS2KF79</accession>
<dbReference type="Proteomes" id="UP001430193">
    <property type="component" value="Unassembled WGS sequence"/>
</dbReference>
<dbReference type="RefSeq" id="WP_204631140.1">
    <property type="nucleotide sequence ID" value="NZ_BSOC01000003.1"/>
</dbReference>
<evidence type="ECO:0008006" key="3">
    <source>
        <dbReference type="Google" id="ProtNLM"/>
    </source>
</evidence>
<dbReference type="EMBL" id="JADIKF010000038">
    <property type="protein sequence ID" value="MBM7129520.1"/>
    <property type="molecule type" value="Genomic_DNA"/>
</dbReference>
<comment type="caution">
    <text evidence="1">The sequence shown here is derived from an EMBL/GenBank/DDBJ whole genome shotgun (WGS) entry which is preliminary data.</text>
</comment>
<gene>
    <name evidence="1" type="ORF">ISS99_08290</name>
</gene>
<organism evidence="1 2">
    <name type="scientific">Dyella mobilis</name>
    <dbReference type="NCBI Taxonomy" id="1849582"/>
    <lineage>
        <taxon>Bacteria</taxon>
        <taxon>Pseudomonadati</taxon>
        <taxon>Pseudomonadota</taxon>
        <taxon>Gammaproteobacteria</taxon>
        <taxon>Lysobacterales</taxon>
        <taxon>Rhodanobacteraceae</taxon>
        <taxon>Dyella</taxon>
    </lineage>
</organism>
<name>A0ABS2KF79_9GAMM</name>
<reference evidence="1" key="1">
    <citation type="submission" date="2020-10" db="EMBL/GenBank/DDBJ databases">
        <title>Phylogeny of dyella-like bacteria.</title>
        <authorList>
            <person name="Fu J."/>
        </authorList>
    </citation>
    <scope>NUCLEOTIDE SEQUENCE</scope>
    <source>
        <strain evidence="1">DHON07</strain>
    </source>
</reference>
<protein>
    <recommendedName>
        <fullName evidence="3">J domain-containing protein</fullName>
    </recommendedName>
</protein>
<evidence type="ECO:0000313" key="2">
    <source>
        <dbReference type="Proteomes" id="UP001430193"/>
    </source>
</evidence>
<evidence type="ECO:0000313" key="1">
    <source>
        <dbReference type="EMBL" id="MBM7129520.1"/>
    </source>
</evidence>